<keyword evidence="2 8" id="KW-0547">Nucleotide-binding</keyword>
<dbReference type="PANTHER" id="PTHR30455">
    <property type="entry name" value="TRANSCRIPTIONAL REPRESSOR NRDR"/>
    <property type="match status" value="1"/>
</dbReference>
<dbReference type="Proteomes" id="UP000315498">
    <property type="component" value="Unassembled WGS sequence"/>
</dbReference>
<feature type="zinc finger region" evidence="8">
    <location>
        <begin position="3"/>
        <end position="34"/>
    </location>
</feature>
<keyword evidence="7 8" id="KW-0804">Transcription</keyword>
<gene>
    <name evidence="8 10" type="primary">nrdR</name>
    <name evidence="10" type="ORF">EVA94_01380</name>
</gene>
<sequence>MYCPFCQAEDTKVIDSRLVADGSQTRRRRSCEICHSRFTTFETADLALPRVIKSNGDRQPFNGSKLKKGMLRALEKRPLSLEEIDIVFGKILKEIRTRGVREIKSIEIGEIMMNALKEVDSVAYVRFASVYRDFQDIKDFSEEINSLSKEKPKSKKSKK</sequence>
<keyword evidence="8" id="KW-0862">Zinc</keyword>
<dbReference type="HAMAP" id="MF_00440">
    <property type="entry name" value="NrdR"/>
    <property type="match status" value="1"/>
</dbReference>
<dbReference type="GO" id="GO:0008270">
    <property type="term" value="F:zinc ion binding"/>
    <property type="evidence" value="ECO:0007669"/>
    <property type="project" value="UniProtKB-UniRule"/>
</dbReference>
<organism evidence="10 11">
    <name type="scientific">SAR86 cluster bacterium</name>
    <dbReference type="NCBI Taxonomy" id="2030880"/>
    <lineage>
        <taxon>Bacteria</taxon>
        <taxon>Pseudomonadati</taxon>
        <taxon>Pseudomonadota</taxon>
        <taxon>Gammaproteobacteria</taxon>
        <taxon>SAR86 cluster</taxon>
    </lineage>
</organism>
<evidence type="ECO:0000256" key="1">
    <source>
        <dbReference type="ARBA" id="ARBA00022491"/>
    </source>
</evidence>
<dbReference type="PROSITE" id="PS51161">
    <property type="entry name" value="ATP_CONE"/>
    <property type="match status" value="1"/>
</dbReference>
<comment type="caution">
    <text evidence="10">The sequence shown here is derived from an EMBL/GenBank/DDBJ whole genome shotgun (WGS) entry which is preliminary data.</text>
</comment>
<comment type="function">
    <text evidence="8">Negatively regulates transcription of bacterial ribonucleotide reductase nrd genes and operons by binding to NrdR-boxes.</text>
</comment>
<keyword evidence="1 8" id="KW-0678">Repressor</keyword>
<dbReference type="AlphaFoldDB" id="A0A520MVJ8"/>
<dbReference type="InterPro" id="IPR005144">
    <property type="entry name" value="ATP-cone_dom"/>
</dbReference>
<evidence type="ECO:0000256" key="7">
    <source>
        <dbReference type="ARBA" id="ARBA00023163"/>
    </source>
</evidence>
<dbReference type="InterPro" id="IPR003796">
    <property type="entry name" value="RNR_NrdR-like"/>
</dbReference>
<comment type="similarity">
    <text evidence="8">Belongs to the NrdR family.</text>
</comment>
<proteinExistence type="inferred from homology"/>
<reference evidence="10 11" key="1">
    <citation type="submission" date="2019-02" db="EMBL/GenBank/DDBJ databases">
        <title>Prokaryotic population dynamics and viral predation in marine succession experiment using metagenomics: the confinement effect.</title>
        <authorList>
            <person name="Haro-Moreno J.M."/>
            <person name="Rodriguez-Valera F."/>
            <person name="Lopez-Perez M."/>
        </authorList>
    </citation>
    <scope>NUCLEOTIDE SEQUENCE [LARGE SCALE GENOMIC DNA]</scope>
    <source>
        <strain evidence="10">MED-G161</strain>
    </source>
</reference>
<dbReference type="Pfam" id="PF03477">
    <property type="entry name" value="ATP-cone"/>
    <property type="match status" value="1"/>
</dbReference>
<keyword evidence="6 8" id="KW-0238">DNA-binding</keyword>
<dbReference type="GO" id="GO:0003677">
    <property type="term" value="F:DNA binding"/>
    <property type="evidence" value="ECO:0007669"/>
    <property type="project" value="UniProtKB-KW"/>
</dbReference>
<dbReference type="GO" id="GO:0045892">
    <property type="term" value="P:negative regulation of DNA-templated transcription"/>
    <property type="evidence" value="ECO:0007669"/>
    <property type="project" value="UniProtKB-UniRule"/>
</dbReference>
<evidence type="ECO:0000256" key="5">
    <source>
        <dbReference type="ARBA" id="ARBA00023015"/>
    </source>
</evidence>
<dbReference type="GO" id="GO:0005524">
    <property type="term" value="F:ATP binding"/>
    <property type="evidence" value="ECO:0007669"/>
    <property type="project" value="UniProtKB-UniRule"/>
</dbReference>
<dbReference type="NCBIfam" id="TIGR00244">
    <property type="entry name" value="transcriptional regulator NrdR"/>
    <property type="match status" value="1"/>
</dbReference>
<accession>A0A520MVJ8</accession>
<name>A0A520MVJ8_9GAMM</name>
<evidence type="ECO:0000256" key="3">
    <source>
        <dbReference type="ARBA" id="ARBA00022771"/>
    </source>
</evidence>
<feature type="domain" description="ATP-cone" evidence="9">
    <location>
        <begin position="49"/>
        <end position="139"/>
    </location>
</feature>
<evidence type="ECO:0000313" key="11">
    <source>
        <dbReference type="Proteomes" id="UP000315498"/>
    </source>
</evidence>
<dbReference type="EMBL" id="SHBG01000008">
    <property type="protein sequence ID" value="RZO25240.1"/>
    <property type="molecule type" value="Genomic_DNA"/>
</dbReference>
<evidence type="ECO:0000256" key="2">
    <source>
        <dbReference type="ARBA" id="ARBA00022741"/>
    </source>
</evidence>
<evidence type="ECO:0000259" key="9">
    <source>
        <dbReference type="PROSITE" id="PS51161"/>
    </source>
</evidence>
<protein>
    <recommendedName>
        <fullName evidence="8">Transcriptional repressor NrdR</fullName>
    </recommendedName>
</protein>
<keyword evidence="4 8" id="KW-0067">ATP-binding</keyword>
<keyword evidence="8" id="KW-0479">Metal-binding</keyword>
<evidence type="ECO:0000313" key="10">
    <source>
        <dbReference type="EMBL" id="RZO25240.1"/>
    </source>
</evidence>
<dbReference type="PANTHER" id="PTHR30455:SF2">
    <property type="entry name" value="TRANSCRIPTIONAL REPRESSOR NRDR"/>
    <property type="match status" value="1"/>
</dbReference>
<evidence type="ECO:0000256" key="8">
    <source>
        <dbReference type="HAMAP-Rule" id="MF_00440"/>
    </source>
</evidence>
<keyword evidence="3 8" id="KW-0863">Zinc-finger</keyword>
<dbReference type="InterPro" id="IPR055173">
    <property type="entry name" value="NrdR-like_N"/>
</dbReference>
<evidence type="ECO:0000256" key="4">
    <source>
        <dbReference type="ARBA" id="ARBA00022840"/>
    </source>
</evidence>
<dbReference type="Pfam" id="PF22811">
    <property type="entry name" value="Zn_ribbon_NrdR"/>
    <property type="match status" value="1"/>
</dbReference>
<keyword evidence="5 8" id="KW-0805">Transcription regulation</keyword>
<comment type="cofactor">
    <cofactor evidence="8">
        <name>Zn(2+)</name>
        <dbReference type="ChEBI" id="CHEBI:29105"/>
    </cofactor>
    <text evidence="8">Binds 1 zinc ion.</text>
</comment>
<evidence type="ECO:0000256" key="6">
    <source>
        <dbReference type="ARBA" id="ARBA00023125"/>
    </source>
</evidence>